<organism evidence="1 2">
    <name type="scientific">Mugilogobius chulae</name>
    <name type="common">yellowstripe goby</name>
    <dbReference type="NCBI Taxonomy" id="88201"/>
    <lineage>
        <taxon>Eukaryota</taxon>
        <taxon>Metazoa</taxon>
        <taxon>Chordata</taxon>
        <taxon>Craniata</taxon>
        <taxon>Vertebrata</taxon>
        <taxon>Euteleostomi</taxon>
        <taxon>Actinopterygii</taxon>
        <taxon>Neopterygii</taxon>
        <taxon>Teleostei</taxon>
        <taxon>Neoteleostei</taxon>
        <taxon>Acanthomorphata</taxon>
        <taxon>Gobiaria</taxon>
        <taxon>Gobiiformes</taxon>
        <taxon>Gobioidei</taxon>
        <taxon>Gobiidae</taxon>
        <taxon>Gobionellinae</taxon>
        <taxon>Mugilogobius</taxon>
    </lineage>
</organism>
<reference evidence="2" key="1">
    <citation type="submission" date="2024-04" db="EMBL/GenBank/DDBJ databases">
        <title>Salinicola lusitanus LLJ914,a marine bacterium isolated from the Okinawa Trough.</title>
        <authorList>
            <person name="Li J."/>
        </authorList>
    </citation>
    <scope>NUCLEOTIDE SEQUENCE [LARGE SCALE GENOMIC DNA]</scope>
</reference>
<sequence length="100" mass="11441">MQEETIEAHRLVCDFVVRHGGVPKVPLTKELLNAVTSARTRYRLHLEQEREKRESLAQGEKRKAAADYLEELKKRSILLPNTEEMLDAPTPLTMSNLTLS</sequence>
<proteinExistence type="predicted"/>
<evidence type="ECO:0000313" key="1">
    <source>
        <dbReference type="EMBL" id="KAK7918656.1"/>
    </source>
</evidence>
<comment type="caution">
    <text evidence="1">The sequence shown here is derived from an EMBL/GenBank/DDBJ whole genome shotgun (WGS) entry which is preliminary data.</text>
</comment>
<dbReference type="EMBL" id="JBBPFD010000007">
    <property type="protein sequence ID" value="KAK7918656.1"/>
    <property type="molecule type" value="Genomic_DNA"/>
</dbReference>
<gene>
    <name evidence="1" type="ORF">WMY93_009940</name>
</gene>
<accession>A0AAW0PHF9</accession>
<dbReference type="Proteomes" id="UP001460270">
    <property type="component" value="Unassembled WGS sequence"/>
</dbReference>
<dbReference type="AlphaFoldDB" id="A0AAW0PHF9"/>
<evidence type="ECO:0000313" key="2">
    <source>
        <dbReference type="Proteomes" id="UP001460270"/>
    </source>
</evidence>
<name>A0AAW0PHF9_9GOBI</name>
<protein>
    <submittedName>
        <fullName evidence="1">Uncharacterized protein</fullName>
    </submittedName>
</protein>
<keyword evidence="2" id="KW-1185">Reference proteome</keyword>